<dbReference type="RefSeq" id="XP_001305118.1">
    <property type="nucleotide sequence ID" value="XM_001305117.1"/>
</dbReference>
<feature type="compositionally biased region" description="Basic and acidic residues" evidence="2">
    <location>
        <begin position="507"/>
        <end position="535"/>
    </location>
</feature>
<keyword evidence="5" id="KW-1185">Reference proteome</keyword>
<gene>
    <name evidence="4" type="ORF">TVAG_386120</name>
</gene>
<dbReference type="InParanoid" id="A2FSC9"/>
<feature type="compositionally biased region" description="Basic and acidic residues" evidence="2">
    <location>
        <begin position="860"/>
        <end position="875"/>
    </location>
</feature>
<dbReference type="GO" id="GO:0006270">
    <property type="term" value="P:DNA replication initiation"/>
    <property type="evidence" value="ECO:0000318"/>
    <property type="project" value="GO_Central"/>
</dbReference>
<dbReference type="GO" id="GO:0033314">
    <property type="term" value="P:mitotic DNA replication checkpoint signaling"/>
    <property type="evidence" value="ECO:0000318"/>
    <property type="project" value="GO_Central"/>
</dbReference>
<dbReference type="Pfam" id="PF00533">
    <property type="entry name" value="BRCT"/>
    <property type="match status" value="1"/>
</dbReference>
<dbReference type="PANTHER" id="PTHR13561:SF20">
    <property type="entry name" value="DNA TOPOISOMERASE 2-BINDING PROTEIN 1"/>
    <property type="match status" value="1"/>
</dbReference>
<feature type="compositionally biased region" description="Basic and acidic residues" evidence="2">
    <location>
        <begin position="640"/>
        <end position="799"/>
    </location>
</feature>
<evidence type="ECO:0000256" key="2">
    <source>
        <dbReference type="SAM" id="MobiDB-lite"/>
    </source>
</evidence>
<dbReference type="PROSITE" id="PS50172">
    <property type="entry name" value="BRCT"/>
    <property type="match status" value="2"/>
</dbReference>
<keyword evidence="1" id="KW-0677">Repeat</keyword>
<dbReference type="EMBL" id="DS113983">
    <property type="protein sequence ID" value="EAX92188.1"/>
    <property type="molecule type" value="Genomic_DNA"/>
</dbReference>
<dbReference type="VEuPathDB" id="TrichDB:TVAGG3_0969120"/>
<keyword evidence="4" id="KW-0449">Lipoprotein</keyword>
<dbReference type="SMART" id="SM00292">
    <property type="entry name" value="BRCT"/>
    <property type="match status" value="3"/>
</dbReference>
<evidence type="ECO:0000313" key="4">
    <source>
        <dbReference type="EMBL" id="EAX92188.1"/>
    </source>
</evidence>
<dbReference type="AlphaFoldDB" id="A2FSC9"/>
<feature type="domain" description="BRCT" evidence="3">
    <location>
        <begin position="313"/>
        <end position="331"/>
    </location>
</feature>
<feature type="region of interest" description="Disordered" evidence="2">
    <location>
        <begin position="476"/>
        <end position="541"/>
    </location>
</feature>
<dbReference type="CDD" id="cd00027">
    <property type="entry name" value="BRCT"/>
    <property type="match status" value="1"/>
</dbReference>
<dbReference type="InterPro" id="IPR036420">
    <property type="entry name" value="BRCT_dom_sf"/>
</dbReference>
<sequence>MNVFVSRELKQSDRDFAISEIEKEFHGASIISDEFTSCRFRIVGISEFEQHVSKNPPPLSITALQNIAEKGMTLKEITIPDCGLINLHLYNTHVAFSGLNCIIRQKYKVLVRQMGGLVDNRLNKYTNVLITNNSQTERTLFAQRQKIKCVLPSWFDDLQSSNEYIPPDNHMIKLLTGLVFAFTGVRDEQAHFAHVITENGGIASDGLTTQTNCVITCETPTSTIAQISLRRNLMFFSPDAIKEIESERNPQPNAPPCVSSTLFHDKSFKIDFRDPKKSREVGKMIRENSGSVGKGITISDRDDGTGNCRSICWLVSCIESGSILDQREFPLFIPPKNPKEMKKGTLISTTGFTDGQVLLNVIEGINMIGAVHSKNLTKKVSYLIANKQSGSKYEMALKWGITVVSVDALELWANDGDDADLSQVILAKNQPQKVTTQNIEEIKRVAQNFISDESDDDESLNHVILSRPLKIVSANYNQKSDFSQKSSSNNKTEKSQKTDNTNNKSDNPYKSDNFLKSDNTYKSDSFKKSDKKFNDDDSDDGSVVIVSQKKRSENTQKIEPTEGVKKVNFLTPDTTPVESQQQQGNQEQTIDFLSSDDEVICPEIQQYISQSSGTFESDLSHQNTQLSLKSQLDHINKLEEEQRKQRELEEKRKKEEEIRRQQELEERKRKEEEIRRRKEIEEEKRKKELEEKRRKEIEEEKRRKEEEIRKQKELEEKRRKEIEEEKRKQREIEEENRKQRETEEEKRKKEEELERRRREEIEKMREIEEEKKRKELEEKQRKEKEEEERKKKKEMEEKQMFGTLMKDLRRMTKTPNNEYQDKPQKKKIISEEELTMFTQIPRAESDDSYDDVPNDIVYDNAHKEKEKDRDDKDTLLDILNMSQE</sequence>
<evidence type="ECO:0000313" key="5">
    <source>
        <dbReference type="Proteomes" id="UP000001542"/>
    </source>
</evidence>
<evidence type="ECO:0000259" key="3">
    <source>
        <dbReference type="PROSITE" id="PS50172"/>
    </source>
</evidence>
<dbReference type="VEuPathDB" id="TrichDB:TVAG_386120"/>
<dbReference type="OrthoDB" id="9997817at2759"/>
<reference evidence="4" key="2">
    <citation type="journal article" date="2007" name="Science">
        <title>Draft genome sequence of the sexually transmitted pathogen Trichomonas vaginalis.</title>
        <authorList>
            <person name="Carlton J.M."/>
            <person name="Hirt R.P."/>
            <person name="Silva J.C."/>
            <person name="Delcher A.L."/>
            <person name="Schatz M."/>
            <person name="Zhao Q."/>
            <person name="Wortman J.R."/>
            <person name="Bidwell S.L."/>
            <person name="Alsmark U.C.M."/>
            <person name="Besteiro S."/>
            <person name="Sicheritz-Ponten T."/>
            <person name="Noel C.J."/>
            <person name="Dacks J.B."/>
            <person name="Foster P.G."/>
            <person name="Simillion C."/>
            <person name="Van de Peer Y."/>
            <person name="Miranda-Saavedra D."/>
            <person name="Barton G.J."/>
            <person name="Westrop G.D."/>
            <person name="Mueller S."/>
            <person name="Dessi D."/>
            <person name="Fiori P.L."/>
            <person name="Ren Q."/>
            <person name="Paulsen I."/>
            <person name="Zhang H."/>
            <person name="Bastida-Corcuera F.D."/>
            <person name="Simoes-Barbosa A."/>
            <person name="Brown M.T."/>
            <person name="Hayes R.D."/>
            <person name="Mukherjee M."/>
            <person name="Okumura C.Y."/>
            <person name="Schneider R."/>
            <person name="Smith A.J."/>
            <person name="Vanacova S."/>
            <person name="Villalvazo M."/>
            <person name="Haas B.J."/>
            <person name="Pertea M."/>
            <person name="Feldblyum T.V."/>
            <person name="Utterback T.R."/>
            <person name="Shu C.L."/>
            <person name="Osoegawa K."/>
            <person name="de Jong P.J."/>
            <person name="Hrdy I."/>
            <person name="Horvathova L."/>
            <person name="Zubacova Z."/>
            <person name="Dolezal P."/>
            <person name="Malik S.B."/>
            <person name="Logsdon J.M. Jr."/>
            <person name="Henze K."/>
            <person name="Gupta A."/>
            <person name="Wang C.C."/>
            <person name="Dunne R.L."/>
            <person name="Upcroft J.A."/>
            <person name="Upcroft P."/>
            <person name="White O."/>
            <person name="Salzberg S.L."/>
            <person name="Tang P."/>
            <person name="Chiu C.-H."/>
            <person name="Lee Y.-S."/>
            <person name="Embley T.M."/>
            <person name="Coombs G.H."/>
            <person name="Mottram J.C."/>
            <person name="Tachezy J."/>
            <person name="Fraser-Liggett C.M."/>
            <person name="Johnson P.J."/>
        </authorList>
    </citation>
    <scope>NUCLEOTIDE SEQUENCE [LARGE SCALE GENOMIC DNA]</scope>
    <source>
        <strain evidence="4">G3</strain>
    </source>
</reference>
<reference evidence="4" key="1">
    <citation type="submission" date="2006-10" db="EMBL/GenBank/DDBJ databases">
        <authorList>
            <person name="Amadeo P."/>
            <person name="Zhao Q."/>
            <person name="Wortman J."/>
            <person name="Fraser-Liggett C."/>
            <person name="Carlton J."/>
        </authorList>
    </citation>
    <scope>NUCLEOTIDE SEQUENCE</scope>
    <source>
        <strain evidence="4">G3</strain>
    </source>
</reference>
<dbReference type="GO" id="GO:0007095">
    <property type="term" value="P:mitotic G2 DNA damage checkpoint signaling"/>
    <property type="evidence" value="ECO:0000318"/>
    <property type="project" value="GO_Central"/>
</dbReference>
<organism evidence="4 5">
    <name type="scientific">Trichomonas vaginalis (strain ATCC PRA-98 / G3)</name>
    <dbReference type="NCBI Taxonomy" id="412133"/>
    <lineage>
        <taxon>Eukaryota</taxon>
        <taxon>Metamonada</taxon>
        <taxon>Parabasalia</taxon>
        <taxon>Trichomonadida</taxon>
        <taxon>Trichomonadidae</taxon>
        <taxon>Trichomonas</taxon>
    </lineage>
</organism>
<evidence type="ECO:0000256" key="1">
    <source>
        <dbReference type="ARBA" id="ARBA00022737"/>
    </source>
</evidence>
<dbReference type="InterPro" id="IPR001357">
    <property type="entry name" value="BRCT_dom"/>
</dbReference>
<dbReference type="SUPFAM" id="SSF52113">
    <property type="entry name" value="BRCT domain"/>
    <property type="match status" value="3"/>
</dbReference>
<dbReference type="KEGG" id="tva:4749894"/>
<dbReference type="PANTHER" id="PTHR13561">
    <property type="entry name" value="DNA REPLICATION REGULATOR DPB11-RELATED"/>
    <property type="match status" value="1"/>
</dbReference>
<dbReference type="Pfam" id="PF12738">
    <property type="entry name" value="PTCB-BRCT"/>
    <property type="match status" value="1"/>
</dbReference>
<dbReference type="STRING" id="5722.A2FSC9"/>
<feature type="compositionally biased region" description="Polar residues" evidence="2">
    <location>
        <begin position="476"/>
        <end position="490"/>
    </location>
</feature>
<dbReference type="Proteomes" id="UP000001542">
    <property type="component" value="Unassembled WGS sequence"/>
</dbReference>
<feature type="region of interest" description="Disordered" evidence="2">
    <location>
        <begin position="640"/>
        <end position="884"/>
    </location>
</feature>
<feature type="domain" description="BRCT" evidence="3">
    <location>
        <begin position="91"/>
        <end position="172"/>
    </location>
</feature>
<dbReference type="Gene3D" id="3.40.50.10190">
    <property type="entry name" value="BRCT domain"/>
    <property type="match status" value="2"/>
</dbReference>
<proteinExistence type="predicted"/>
<name>A2FSC9_TRIV3</name>
<protein>
    <submittedName>
        <fullName evidence="4">Virulent strain associated lipoprotein, putative</fullName>
    </submittedName>
</protein>
<accession>A2FSC9</accession>